<reference evidence="3 4" key="1">
    <citation type="journal article" date="2016" name="Nat. Commun.">
        <title>Thousands of microbial genomes shed light on interconnected biogeochemical processes in an aquifer system.</title>
        <authorList>
            <person name="Anantharaman K."/>
            <person name="Brown C.T."/>
            <person name="Hug L.A."/>
            <person name="Sharon I."/>
            <person name="Castelle C.J."/>
            <person name="Probst A.J."/>
            <person name="Thomas B.C."/>
            <person name="Singh A."/>
            <person name="Wilkins M.J."/>
            <person name="Karaoz U."/>
            <person name="Brodie E.L."/>
            <person name="Williams K.H."/>
            <person name="Hubbard S.S."/>
            <person name="Banfield J.F."/>
        </authorList>
    </citation>
    <scope>NUCLEOTIDE SEQUENCE [LARGE SCALE GENOMIC DNA]</scope>
</reference>
<evidence type="ECO:0000313" key="3">
    <source>
        <dbReference type="EMBL" id="OGM34892.1"/>
    </source>
</evidence>
<keyword evidence="1" id="KW-0175">Coiled coil</keyword>
<gene>
    <name evidence="3" type="ORF">A3D01_00245</name>
</gene>
<dbReference type="STRING" id="1802505.A3D01_00245"/>
<accession>A0A1F7Z5K9</accession>
<protein>
    <submittedName>
        <fullName evidence="3">Uncharacterized protein</fullName>
    </submittedName>
</protein>
<dbReference type="EMBL" id="MGGR01000002">
    <property type="protein sequence ID" value="OGM34892.1"/>
    <property type="molecule type" value="Genomic_DNA"/>
</dbReference>
<sequence>MSGILKKSGQKAKDMAKAVAKGVAYEQKEYATVAKKQLGIEPISSAPQPSLVDEIITGKGVTTNVTPLEHENIHREERKRMQELQEELNKAHRQEMEKLVQWQKAQQELLAPPKEEEQKPVIEPTPKRKTGVLGGIAQKAKGGLEMMKGKK</sequence>
<dbReference type="AlphaFoldDB" id="A0A1F7Z5K9"/>
<evidence type="ECO:0000256" key="2">
    <source>
        <dbReference type="SAM" id="MobiDB-lite"/>
    </source>
</evidence>
<name>A0A1F7Z5K9_9BACT</name>
<evidence type="ECO:0000313" key="4">
    <source>
        <dbReference type="Proteomes" id="UP000177169"/>
    </source>
</evidence>
<evidence type="ECO:0000256" key="1">
    <source>
        <dbReference type="SAM" id="Coils"/>
    </source>
</evidence>
<feature type="coiled-coil region" evidence="1">
    <location>
        <begin position="74"/>
        <end position="101"/>
    </location>
</feature>
<dbReference type="Proteomes" id="UP000177169">
    <property type="component" value="Unassembled WGS sequence"/>
</dbReference>
<proteinExistence type="predicted"/>
<comment type="caution">
    <text evidence="3">The sequence shown here is derived from an EMBL/GenBank/DDBJ whole genome shotgun (WGS) entry which is preliminary data.</text>
</comment>
<organism evidence="3 4">
    <name type="scientific">Candidatus Woesebacteria bacterium RIFCSPHIGHO2_02_FULL_39_13</name>
    <dbReference type="NCBI Taxonomy" id="1802505"/>
    <lineage>
        <taxon>Bacteria</taxon>
        <taxon>Candidatus Woeseibacteriota</taxon>
    </lineage>
</organism>
<feature type="region of interest" description="Disordered" evidence="2">
    <location>
        <begin position="110"/>
        <end position="132"/>
    </location>
</feature>